<sequence length="188" mass="21439">MSDADHWKHGAAVAIHDSEKWIAMQGLRLSRQFKAELAQALKLHQAIVDRLERFLTVAEFGDPILAGAWRSPSYFPDGSAPRTSVMSLPSMQRHGDIEAPLRRLGDLLGHTTKALTVTVGGADRETCLVWHDEDVERIDITDERIFIDLFERLRWASDDVVMRRFFEIHDAIRAGRVPEPPTYVWPEK</sequence>
<dbReference type="Proteomes" id="UP000298596">
    <property type="component" value="Plasmid p1"/>
</dbReference>
<dbReference type="AlphaFoldDB" id="A0A4D8PZ76"/>
<keyword evidence="1" id="KW-0614">Plasmid</keyword>
<geneLocation type="plasmid" evidence="1">
    <name>p1</name>
</geneLocation>
<evidence type="ECO:0000313" key="2">
    <source>
        <dbReference type="Proteomes" id="UP000298596"/>
    </source>
</evidence>
<protein>
    <submittedName>
        <fullName evidence="1">Uncharacterized protein</fullName>
    </submittedName>
</protein>
<reference evidence="1 2" key="1">
    <citation type="submission" date="2018-09" db="EMBL/GenBank/DDBJ databases">
        <title>Whole genome based analysis of evolution and adaptive divergence in Indian and Brazilian strains of Azospirillum brasilense.</title>
        <authorList>
            <person name="Singh C."/>
            <person name="Tripathi A.K."/>
        </authorList>
    </citation>
    <scope>NUCLEOTIDE SEQUENCE [LARGE SCALE GENOMIC DNA]</scope>
    <source>
        <strain evidence="1 2">MTCC4036</strain>
        <plasmid evidence="1 2">p1</plasmid>
    </source>
</reference>
<organism evidence="1 2">
    <name type="scientific">Azospirillum brasilense</name>
    <dbReference type="NCBI Taxonomy" id="192"/>
    <lineage>
        <taxon>Bacteria</taxon>
        <taxon>Pseudomonadati</taxon>
        <taxon>Pseudomonadota</taxon>
        <taxon>Alphaproteobacteria</taxon>
        <taxon>Rhodospirillales</taxon>
        <taxon>Azospirillaceae</taxon>
        <taxon>Azospirillum</taxon>
    </lineage>
</organism>
<dbReference type="EMBL" id="CP032331">
    <property type="protein sequence ID" value="QCO03327.1"/>
    <property type="molecule type" value="Genomic_DNA"/>
</dbReference>
<proteinExistence type="predicted"/>
<evidence type="ECO:0000313" key="1">
    <source>
        <dbReference type="EMBL" id="QCO03327.1"/>
    </source>
</evidence>
<name>A0A4D8PZ76_AZOBR</name>
<accession>A0A4D8PZ76</accession>
<gene>
    <name evidence="1" type="ORF">D3867_14575</name>
</gene>